<name>A0A284S6K2_ARMOS</name>
<dbReference type="EMBL" id="FUEG01000036">
    <property type="protein sequence ID" value="SJL16624.1"/>
    <property type="molecule type" value="Genomic_DNA"/>
</dbReference>
<reference evidence="3" key="1">
    <citation type="journal article" date="2017" name="Nat. Ecol. Evol.">
        <title>Genome expansion and lineage-specific genetic innovations in the forest pathogenic fungi Armillaria.</title>
        <authorList>
            <person name="Sipos G."/>
            <person name="Prasanna A.N."/>
            <person name="Walter M.C."/>
            <person name="O'Connor E."/>
            <person name="Balint B."/>
            <person name="Krizsan K."/>
            <person name="Kiss B."/>
            <person name="Hess J."/>
            <person name="Varga T."/>
            <person name="Slot J."/>
            <person name="Riley R."/>
            <person name="Boka B."/>
            <person name="Rigling D."/>
            <person name="Barry K."/>
            <person name="Lee J."/>
            <person name="Mihaltcheva S."/>
            <person name="LaButti K."/>
            <person name="Lipzen A."/>
            <person name="Waldron R."/>
            <person name="Moloney N.M."/>
            <person name="Sperisen C."/>
            <person name="Kredics L."/>
            <person name="Vagvoelgyi C."/>
            <person name="Patrignani A."/>
            <person name="Fitzpatrick D."/>
            <person name="Nagy I."/>
            <person name="Doyle S."/>
            <person name="Anderson J.B."/>
            <person name="Grigoriev I.V."/>
            <person name="Gueldener U."/>
            <person name="Muensterkoetter M."/>
            <person name="Nagy L.G."/>
        </authorList>
    </citation>
    <scope>NUCLEOTIDE SEQUENCE [LARGE SCALE GENOMIC DNA]</scope>
    <source>
        <strain evidence="3">C18/9</strain>
    </source>
</reference>
<evidence type="ECO:0000313" key="2">
    <source>
        <dbReference type="EMBL" id="SJL16624.1"/>
    </source>
</evidence>
<dbReference type="InterPro" id="IPR032675">
    <property type="entry name" value="LRR_dom_sf"/>
</dbReference>
<dbReference type="SUPFAM" id="SSF52047">
    <property type="entry name" value="RNI-like"/>
    <property type="match status" value="1"/>
</dbReference>
<protein>
    <submittedName>
        <fullName evidence="2">Uncharacterized protein</fullName>
    </submittedName>
</protein>
<gene>
    <name evidence="2" type="ORF">ARMOST_20150</name>
</gene>
<keyword evidence="3" id="KW-1185">Reference proteome</keyword>
<proteinExistence type="predicted"/>
<evidence type="ECO:0000256" key="1">
    <source>
        <dbReference type="SAM" id="MobiDB-lite"/>
    </source>
</evidence>
<accession>A0A284S6K2</accession>
<sequence>MAWERSSRGPTDASGKVADLNFRFAFRLVDRLRAPFRLSSTPPSPPLHSTPPQESMPKVDTKSGDTETSFTVSNQGEIKKLITTLIGRGNGKDVKDLTITFSTADHQEKSKRGEQIAELLKRTPNLTTLNLNFSGHLDTYSDCLGEKLMTALCSLKNLENFSHNATTSARTDFGQYSLMKLVSSWPNLRTLYLAGDTNGSEDCSKIPPATCALESVTFERCMSNFEKLAPMFAGSANSLKSFEAWTMGIKEIDAVLRKVLPSIESIHIGGCNHPSKDFILGELSNVPRLQFINLNGDTDTGGTTRKAFAEALNREDSFPSLRRLSYPGEKGTYKTGRGRNVRVHEYENVGAKELETAAKKRGVWAELVSRDLECKVEGAQRRAGFAAMGRRGYW</sequence>
<dbReference type="Proteomes" id="UP000219338">
    <property type="component" value="Unassembled WGS sequence"/>
</dbReference>
<organism evidence="2 3">
    <name type="scientific">Armillaria ostoyae</name>
    <name type="common">Armillaria root rot fungus</name>
    <dbReference type="NCBI Taxonomy" id="47428"/>
    <lineage>
        <taxon>Eukaryota</taxon>
        <taxon>Fungi</taxon>
        <taxon>Dikarya</taxon>
        <taxon>Basidiomycota</taxon>
        <taxon>Agaricomycotina</taxon>
        <taxon>Agaricomycetes</taxon>
        <taxon>Agaricomycetidae</taxon>
        <taxon>Agaricales</taxon>
        <taxon>Marasmiineae</taxon>
        <taxon>Physalacriaceae</taxon>
        <taxon>Armillaria</taxon>
    </lineage>
</organism>
<dbReference type="Gene3D" id="3.80.10.10">
    <property type="entry name" value="Ribonuclease Inhibitor"/>
    <property type="match status" value="1"/>
</dbReference>
<dbReference type="AlphaFoldDB" id="A0A284S6K2"/>
<evidence type="ECO:0000313" key="3">
    <source>
        <dbReference type="Proteomes" id="UP000219338"/>
    </source>
</evidence>
<dbReference type="OMA" id="RVHEYEN"/>
<feature type="region of interest" description="Disordered" evidence="1">
    <location>
        <begin position="36"/>
        <end position="69"/>
    </location>
</feature>
<dbReference type="OrthoDB" id="2940962at2759"/>